<feature type="region of interest" description="Disordered" evidence="1">
    <location>
        <begin position="1"/>
        <end position="118"/>
    </location>
</feature>
<accession>A0A7S2ZYJ2</accession>
<feature type="compositionally biased region" description="Basic and acidic residues" evidence="1">
    <location>
        <begin position="83"/>
        <end position="96"/>
    </location>
</feature>
<reference evidence="2" key="1">
    <citation type="submission" date="2021-01" db="EMBL/GenBank/DDBJ databases">
        <authorList>
            <person name="Corre E."/>
            <person name="Pelletier E."/>
            <person name="Niang G."/>
            <person name="Scheremetjew M."/>
            <person name="Finn R."/>
            <person name="Kale V."/>
            <person name="Holt S."/>
            <person name="Cochrane G."/>
            <person name="Meng A."/>
            <person name="Brown T."/>
            <person name="Cohen L."/>
        </authorList>
    </citation>
    <scope>NUCLEOTIDE SEQUENCE</scope>
    <source>
        <strain evidence="2">CCMP 769</strain>
    </source>
</reference>
<evidence type="ECO:0000256" key="1">
    <source>
        <dbReference type="SAM" id="MobiDB-lite"/>
    </source>
</evidence>
<feature type="compositionally biased region" description="Polar residues" evidence="1">
    <location>
        <begin position="295"/>
        <end position="304"/>
    </location>
</feature>
<feature type="compositionally biased region" description="Basic and acidic residues" evidence="1">
    <location>
        <begin position="251"/>
        <end position="265"/>
    </location>
</feature>
<sequence length="313" mass="34547">MSVDGAAQTPQERVQESNVIEPERNAVDEGAPNRGEGQMGGSTKRRSPTRESPKKILMDLGQAESPPAGAAGKEKRARKLSARAKESNDFKSERKLFLRSSVRSDVPESSQDEGDLEYPETIRLSHDHLDKAPWRDSSLPNEKLRAYRDASGRFRVMDMKGKLLKSIRLNHYREEDSSRSGSPSGIRTGSEGRQTGEGINHASDITSTFESSKKIGKTDASASPPKKRREMEGRTPDSPSPSKNTLLFKSIFERPRPAGKREPKVNKSKALKLINSLTRDSSSSDSDYEAERLSENSQELSPASSAKDFEVAT</sequence>
<protein>
    <submittedName>
        <fullName evidence="2">Uncharacterized protein</fullName>
    </submittedName>
</protein>
<feature type="region of interest" description="Disordered" evidence="1">
    <location>
        <begin position="166"/>
        <end position="313"/>
    </location>
</feature>
<gene>
    <name evidence="2" type="ORF">RMAR00112_LOCUS20646</name>
</gene>
<evidence type="ECO:0000313" key="2">
    <source>
        <dbReference type="EMBL" id="CAE0052619.1"/>
    </source>
</evidence>
<proteinExistence type="predicted"/>
<feature type="compositionally biased region" description="Polar residues" evidence="1">
    <location>
        <begin position="8"/>
        <end position="18"/>
    </location>
</feature>
<dbReference type="AlphaFoldDB" id="A0A7S2ZYJ2"/>
<organism evidence="2">
    <name type="scientific">Rhodosorus marinus</name>
    <dbReference type="NCBI Taxonomy" id="101924"/>
    <lineage>
        <taxon>Eukaryota</taxon>
        <taxon>Rhodophyta</taxon>
        <taxon>Stylonematophyceae</taxon>
        <taxon>Stylonematales</taxon>
        <taxon>Stylonemataceae</taxon>
        <taxon>Rhodosorus</taxon>
    </lineage>
</organism>
<name>A0A7S2ZYJ2_9RHOD</name>
<dbReference type="EMBL" id="HBHW01026602">
    <property type="protein sequence ID" value="CAE0052619.1"/>
    <property type="molecule type" value="Transcribed_RNA"/>
</dbReference>
<feature type="compositionally biased region" description="Polar residues" evidence="1">
    <location>
        <begin position="179"/>
        <end position="193"/>
    </location>
</feature>
<feature type="compositionally biased region" description="Basic and acidic residues" evidence="1">
    <location>
        <begin position="48"/>
        <end position="57"/>
    </location>
</feature>